<name>A0A9P0ANQ8_BEMTA</name>
<feature type="compositionally biased region" description="Basic and acidic residues" evidence="1">
    <location>
        <begin position="205"/>
        <end position="223"/>
    </location>
</feature>
<feature type="compositionally biased region" description="Polar residues" evidence="1">
    <location>
        <begin position="495"/>
        <end position="512"/>
    </location>
</feature>
<dbReference type="GO" id="GO:0030125">
    <property type="term" value="C:clathrin vesicle coat"/>
    <property type="evidence" value="ECO:0007669"/>
    <property type="project" value="TreeGrafter"/>
</dbReference>
<dbReference type="Gene3D" id="1.25.40.90">
    <property type="match status" value="1"/>
</dbReference>
<organism evidence="3 4">
    <name type="scientific">Bemisia tabaci</name>
    <name type="common">Sweetpotato whitefly</name>
    <name type="synonym">Aleurodes tabaci</name>
    <dbReference type="NCBI Taxonomy" id="7038"/>
    <lineage>
        <taxon>Eukaryota</taxon>
        <taxon>Metazoa</taxon>
        <taxon>Ecdysozoa</taxon>
        <taxon>Arthropoda</taxon>
        <taxon>Hexapoda</taxon>
        <taxon>Insecta</taxon>
        <taxon>Pterygota</taxon>
        <taxon>Neoptera</taxon>
        <taxon>Paraneoptera</taxon>
        <taxon>Hemiptera</taxon>
        <taxon>Sternorrhyncha</taxon>
        <taxon>Aleyrodoidea</taxon>
        <taxon>Aleyrodidae</taxon>
        <taxon>Aleyrodinae</taxon>
        <taxon>Bemisia</taxon>
    </lineage>
</organism>
<feature type="region of interest" description="Disordered" evidence="1">
    <location>
        <begin position="149"/>
        <end position="223"/>
    </location>
</feature>
<proteinExistence type="predicted"/>
<dbReference type="KEGG" id="btab:109037000"/>
<dbReference type="AlphaFoldDB" id="A0A9P0ANQ8"/>
<dbReference type="CDD" id="cd16989">
    <property type="entry name" value="ENTH_EpsinR"/>
    <property type="match status" value="1"/>
</dbReference>
<dbReference type="GO" id="GO:0005543">
    <property type="term" value="F:phospholipid binding"/>
    <property type="evidence" value="ECO:0007669"/>
    <property type="project" value="TreeGrafter"/>
</dbReference>
<dbReference type="FunFam" id="1.25.40.90:FF:000006">
    <property type="entry name" value="Clathrin interactor 1"/>
    <property type="match status" value="1"/>
</dbReference>
<keyword evidence="4" id="KW-1185">Reference proteome</keyword>
<feature type="region of interest" description="Disordered" evidence="1">
    <location>
        <begin position="468"/>
        <end position="512"/>
    </location>
</feature>
<dbReference type="GO" id="GO:0006897">
    <property type="term" value="P:endocytosis"/>
    <property type="evidence" value="ECO:0007669"/>
    <property type="project" value="TreeGrafter"/>
</dbReference>
<dbReference type="InterPro" id="IPR013809">
    <property type="entry name" value="ENTH"/>
</dbReference>
<dbReference type="GO" id="GO:0005768">
    <property type="term" value="C:endosome"/>
    <property type="evidence" value="ECO:0007669"/>
    <property type="project" value="TreeGrafter"/>
</dbReference>
<evidence type="ECO:0000313" key="3">
    <source>
        <dbReference type="EMBL" id="CAH0395557.1"/>
    </source>
</evidence>
<dbReference type="GO" id="GO:0030276">
    <property type="term" value="F:clathrin binding"/>
    <property type="evidence" value="ECO:0007669"/>
    <property type="project" value="TreeGrafter"/>
</dbReference>
<feature type="compositionally biased region" description="Basic and acidic residues" evidence="1">
    <location>
        <begin position="178"/>
        <end position="197"/>
    </location>
</feature>
<dbReference type="SUPFAM" id="SSF48464">
    <property type="entry name" value="ENTH/VHS domain"/>
    <property type="match status" value="1"/>
</dbReference>
<feature type="compositionally biased region" description="Low complexity" evidence="1">
    <location>
        <begin position="468"/>
        <end position="478"/>
    </location>
</feature>
<feature type="region of interest" description="Disordered" evidence="1">
    <location>
        <begin position="236"/>
        <end position="314"/>
    </location>
</feature>
<feature type="compositionally biased region" description="Polar residues" evidence="1">
    <location>
        <begin position="276"/>
        <end position="288"/>
    </location>
</feature>
<protein>
    <recommendedName>
        <fullName evidence="2">ENTH domain-containing protein</fullName>
    </recommendedName>
</protein>
<gene>
    <name evidence="3" type="ORF">BEMITA_LOCUS13727</name>
</gene>
<evidence type="ECO:0000256" key="1">
    <source>
        <dbReference type="SAM" id="MobiDB-lite"/>
    </source>
</evidence>
<dbReference type="PANTHER" id="PTHR12276:SF45">
    <property type="entry name" value="CLATHRIN INTERACTOR 1"/>
    <property type="match status" value="1"/>
</dbReference>
<dbReference type="GO" id="GO:0005886">
    <property type="term" value="C:plasma membrane"/>
    <property type="evidence" value="ECO:0007669"/>
    <property type="project" value="TreeGrafter"/>
</dbReference>
<evidence type="ECO:0000313" key="4">
    <source>
        <dbReference type="Proteomes" id="UP001152759"/>
    </source>
</evidence>
<dbReference type="Pfam" id="PF01417">
    <property type="entry name" value="ENTH"/>
    <property type="match status" value="1"/>
</dbReference>
<reference evidence="3" key="1">
    <citation type="submission" date="2021-12" db="EMBL/GenBank/DDBJ databases">
        <authorList>
            <person name="King R."/>
        </authorList>
    </citation>
    <scope>NUCLEOTIDE SEQUENCE</scope>
</reference>
<evidence type="ECO:0000259" key="2">
    <source>
        <dbReference type="PROSITE" id="PS50942"/>
    </source>
</evidence>
<dbReference type="SMART" id="SM00273">
    <property type="entry name" value="ENTH"/>
    <property type="match status" value="1"/>
</dbReference>
<dbReference type="PANTHER" id="PTHR12276">
    <property type="entry name" value="EPSIN/ENT-RELATED"/>
    <property type="match status" value="1"/>
</dbReference>
<dbReference type="EMBL" id="OU963870">
    <property type="protein sequence ID" value="CAH0395557.1"/>
    <property type="molecule type" value="Genomic_DNA"/>
</dbReference>
<feature type="compositionally biased region" description="Polar residues" evidence="1">
    <location>
        <begin position="479"/>
        <end position="488"/>
    </location>
</feature>
<dbReference type="InterPro" id="IPR008942">
    <property type="entry name" value="ENTH_VHS"/>
</dbReference>
<sequence>MFTMWKVREIADKVTNVVMNYTEVEAKVREATNDDAWGPTGALMQEIAQATFTFEHFPEVMTMLWKRMLQDNKKNWRRTYKSLLLLNYLVRNGSERVVTSSREHIFDLRSLENYTFIDEFGKDQGVNIRHKVRDLIEFIQDDEKLREERKKAKKNKDKYVGMSSDGMGGMRGGWEEPNQWRDAREDTNEWSQDRVSNDSENGSDDNEKFDSDGDVPTVKEDTFKVKAEANETISKPSAEYSDKKKQGISIGIPSPAKSTTTRNIKKIDLGAAANYGKTNTVTSPSSTLPEPASSDLLGDFSPVKTETKTSSNDFGDFAAFSDSSAADASSLFGAVPTASGGNTGGDLDEFADFNSAFSNNSSVIAAPTPAPIPSFPVSTNTSTNNQSNADLLLGLSVMPNVQSQPSNSFTSLPNFANAAPLQPVSLTSNPSNNQSSTSTNSSLLVGKTWKGLGDLNIDLDNLSLSNAKQNSKASNSPSMNQLANSSPVKSPVGGMSNSSPFQNQQNMFFSPF</sequence>
<dbReference type="PROSITE" id="PS50942">
    <property type="entry name" value="ENTH"/>
    <property type="match status" value="1"/>
</dbReference>
<accession>A0A9P0ANQ8</accession>
<feature type="domain" description="ENTH" evidence="2">
    <location>
        <begin position="16"/>
        <end position="149"/>
    </location>
</feature>
<dbReference type="Proteomes" id="UP001152759">
    <property type="component" value="Chromosome 9"/>
</dbReference>